<sequence>MEKRDNLKLRKVCANDIAAVFSMEQRAYEDGWSSDIMHTLLETQHYYGQILERVTDSDRVVCGYCFFSVIFDECHLLNLCIDPDQQGQGLGRYLLDIIVSKAASQGAKQVFLEVRESNLAAIGLYFSSGFTELGRRKGYYPTKTQGREDALVLVKNLEGKN</sequence>
<reference evidence="6 7" key="1">
    <citation type="submission" date="2016-08" db="EMBL/GenBank/DDBJ databases">
        <title>Draft genome sequence of Candidatus Piscirickettsia litoralis, from seawater.</title>
        <authorList>
            <person name="Wan X."/>
            <person name="Lee A.J."/>
            <person name="Hou S."/>
            <person name="Donachie S.P."/>
        </authorList>
    </citation>
    <scope>NUCLEOTIDE SEQUENCE [LARGE SCALE GENOMIC DNA]</scope>
    <source>
        <strain evidence="6 7">Y2</strain>
    </source>
</reference>
<evidence type="ECO:0000259" key="5">
    <source>
        <dbReference type="PROSITE" id="PS51186"/>
    </source>
</evidence>
<evidence type="ECO:0000313" key="7">
    <source>
        <dbReference type="Proteomes" id="UP000094329"/>
    </source>
</evidence>
<dbReference type="Proteomes" id="UP000094329">
    <property type="component" value="Unassembled WGS sequence"/>
</dbReference>
<keyword evidence="3" id="KW-0808">Transferase</keyword>
<dbReference type="PANTHER" id="PTHR43420">
    <property type="entry name" value="ACETYLTRANSFERASE"/>
    <property type="match status" value="1"/>
</dbReference>
<evidence type="ECO:0000313" key="6">
    <source>
        <dbReference type="EMBL" id="ODN43258.1"/>
    </source>
</evidence>
<dbReference type="InterPro" id="IPR016181">
    <property type="entry name" value="Acyl_CoA_acyltransferase"/>
</dbReference>
<dbReference type="Gene3D" id="3.40.630.30">
    <property type="match status" value="1"/>
</dbReference>
<evidence type="ECO:0000256" key="4">
    <source>
        <dbReference type="ARBA" id="ARBA00023315"/>
    </source>
</evidence>
<dbReference type="PROSITE" id="PS51186">
    <property type="entry name" value="GNAT"/>
    <property type="match status" value="1"/>
</dbReference>
<keyword evidence="2" id="KW-0963">Cytoplasm</keyword>
<dbReference type="EMBL" id="MDTU01000001">
    <property type="protein sequence ID" value="ODN43258.1"/>
    <property type="molecule type" value="Genomic_DNA"/>
</dbReference>
<evidence type="ECO:0000256" key="2">
    <source>
        <dbReference type="ARBA" id="ARBA00022490"/>
    </source>
</evidence>
<dbReference type="SUPFAM" id="SSF55729">
    <property type="entry name" value="Acyl-CoA N-acyltransferases (Nat)"/>
    <property type="match status" value="1"/>
</dbReference>
<comment type="caution">
    <text evidence="6">The sequence shown here is derived from an EMBL/GenBank/DDBJ whole genome shotgun (WGS) entry which is preliminary data.</text>
</comment>
<keyword evidence="4" id="KW-0012">Acyltransferase</keyword>
<protein>
    <submittedName>
        <fullName evidence="6">Ribosomal-protein-alanine N-acetyltransferase</fullName>
    </submittedName>
</protein>
<dbReference type="InterPro" id="IPR050680">
    <property type="entry name" value="YpeA/RimI_acetyltransf"/>
</dbReference>
<evidence type="ECO:0000256" key="1">
    <source>
        <dbReference type="ARBA" id="ARBA00005395"/>
    </source>
</evidence>
<dbReference type="InterPro" id="IPR000182">
    <property type="entry name" value="GNAT_dom"/>
</dbReference>
<dbReference type="Pfam" id="PF00583">
    <property type="entry name" value="Acetyltransf_1"/>
    <property type="match status" value="1"/>
</dbReference>
<dbReference type="NCBIfam" id="TIGR01575">
    <property type="entry name" value="rimI"/>
    <property type="match status" value="1"/>
</dbReference>
<proteinExistence type="inferred from homology"/>
<evidence type="ECO:0000256" key="3">
    <source>
        <dbReference type="ARBA" id="ARBA00022679"/>
    </source>
</evidence>
<comment type="similarity">
    <text evidence="1">Belongs to the acetyltransferase family. RimI subfamily.</text>
</comment>
<feature type="domain" description="N-acetyltransferase" evidence="5">
    <location>
        <begin position="7"/>
        <end position="158"/>
    </location>
</feature>
<gene>
    <name evidence="6" type="ORF">BGC07_10440</name>
</gene>
<dbReference type="InterPro" id="IPR006464">
    <property type="entry name" value="AcTrfase_RimI/Ard1"/>
</dbReference>
<organism evidence="6 7">
    <name type="scientific">Piscirickettsia litoralis</name>
    <dbReference type="NCBI Taxonomy" id="1891921"/>
    <lineage>
        <taxon>Bacteria</taxon>
        <taxon>Pseudomonadati</taxon>
        <taxon>Pseudomonadota</taxon>
        <taxon>Gammaproteobacteria</taxon>
        <taxon>Thiotrichales</taxon>
        <taxon>Piscirickettsiaceae</taxon>
        <taxon>Piscirickettsia</taxon>
    </lineage>
</organism>
<dbReference type="PANTHER" id="PTHR43420:SF51">
    <property type="entry name" value="PEPTIDYL-LYSINE N-ACETYLTRANSFERASE YIAC"/>
    <property type="match status" value="1"/>
</dbReference>
<keyword evidence="7" id="KW-1185">Reference proteome</keyword>
<name>A0ABX3A347_9GAMM</name>
<dbReference type="CDD" id="cd04301">
    <property type="entry name" value="NAT_SF"/>
    <property type="match status" value="1"/>
</dbReference>
<accession>A0ABX3A347</accession>